<reference evidence="2 3" key="1">
    <citation type="submission" date="2019-03" db="EMBL/GenBank/DDBJ databases">
        <title>Genomic Encyclopedia of Type Strains, Phase IV (KMG-IV): sequencing the most valuable type-strain genomes for metagenomic binning, comparative biology and taxonomic classification.</title>
        <authorList>
            <person name="Goeker M."/>
        </authorList>
    </citation>
    <scope>NUCLEOTIDE SEQUENCE [LARGE SCALE GENOMIC DNA]</scope>
    <source>
        <strain evidence="2 3">DSM 24455</strain>
    </source>
</reference>
<dbReference type="EMBL" id="SOAZ01000002">
    <property type="protein sequence ID" value="TDT63418.1"/>
    <property type="molecule type" value="Genomic_DNA"/>
</dbReference>
<dbReference type="Proteomes" id="UP000295325">
    <property type="component" value="Unassembled WGS sequence"/>
</dbReference>
<accession>A0A4R7KTI5</accession>
<organism evidence="2 3">
    <name type="scientific">Fonticella tunisiensis</name>
    <dbReference type="NCBI Taxonomy" id="1096341"/>
    <lineage>
        <taxon>Bacteria</taxon>
        <taxon>Bacillati</taxon>
        <taxon>Bacillota</taxon>
        <taxon>Clostridia</taxon>
        <taxon>Eubacteriales</taxon>
        <taxon>Clostridiaceae</taxon>
        <taxon>Fonticella</taxon>
    </lineage>
</organism>
<protein>
    <submittedName>
        <fullName evidence="2">Uncharacterized protein</fullName>
    </submittedName>
</protein>
<dbReference type="AlphaFoldDB" id="A0A4R7KTI5"/>
<gene>
    <name evidence="2" type="ORF">EDD71_102180</name>
    <name evidence="1" type="ORF">EDD71_1422</name>
</gene>
<proteinExistence type="predicted"/>
<dbReference type="EMBL" id="SOAZ01000042">
    <property type="protein sequence ID" value="TDT45986.1"/>
    <property type="molecule type" value="Genomic_DNA"/>
</dbReference>
<evidence type="ECO:0000313" key="2">
    <source>
        <dbReference type="EMBL" id="TDT63418.1"/>
    </source>
</evidence>
<keyword evidence="3" id="KW-1185">Reference proteome</keyword>
<sequence>MPESEVRIMSDNWKHRSESMRCKTCIWFCPKESLDGVTHLGRCRRHAPTMNGYPVVFVNDWCGDHKLNENNFIEPNE</sequence>
<name>A0A4R7KTI5_9CLOT</name>
<evidence type="ECO:0000313" key="3">
    <source>
        <dbReference type="Proteomes" id="UP000295325"/>
    </source>
</evidence>
<comment type="caution">
    <text evidence="2">The sequence shown here is derived from an EMBL/GenBank/DDBJ whole genome shotgun (WGS) entry which is preliminary data.</text>
</comment>
<evidence type="ECO:0000313" key="1">
    <source>
        <dbReference type="EMBL" id="TDT45986.1"/>
    </source>
</evidence>